<evidence type="ECO:0000259" key="6">
    <source>
        <dbReference type="PROSITE" id="PS50928"/>
    </source>
</evidence>
<proteinExistence type="inferred from homology"/>
<accession>A0A7S8EE62</accession>
<evidence type="ECO:0000256" key="5">
    <source>
        <dbReference type="RuleBase" id="RU363032"/>
    </source>
</evidence>
<dbReference type="KEGG" id="pmet:G4Y79_16365"/>
<dbReference type="GO" id="GO:0055085">
    <property type="term" value="P:transmembrane transport"/>
    <property type="evidence" value="ECO:0007669"/>
    <property type="project" value="InterPro"/>
</dbReference>
<dbReference type="InterPro" id="IPR035906">
    <property type="entry name" value="MetI-like_sf"/>
</dbReference>
<dbReference type="InterPro" id="IPR000515">
    <property type="entry name" value="MetI-like"/>
</dbReference>
<keyword evidence="4 5" id="KW-0472">Membrane</keyword>
<organism evidence="7 8">
    <name type="scientific">Phototrophicus methaneseepsis</name>
    <dbReference type="NCBI Taxonomy" id="2710758"/>
    <lineage>
        <taxon>Bacteria</taxon>
        <taxon>Bacillati</taxon>
        <taxon>Chloroflexota</taxon>
        <taxon>Candidatus Thermofontia</taxon>
        <taxon>Phototrophicales</taxon>
        <taxon>Phototrophicaceae</taxon>
        <taxon>Phototrophicus</taxon>
    </lineage>
</organism>
<name>A0A7S8EE62_9CHLR</name>
<dbReference type="Proteomes" id="UP000594468">
    <property type="component" value="Chromosome"/>
</dbReference>
<evidence type="ECO:0000256" key="4">
    <source>
        <dbReference type="ARBA" id="ARBA00023136"/>
    </source>
</evidence>
<feature type="transmembrane region" description="Helical" evidence="5">
    <location>
        <begin position="258"/>
        <end position="282"/>
    </location>
</feature>
<evidence type="ECO:0000256" key="1">
    <source>
        <dbReference type="ARBA" id="ARBA00004141"/>
    </source>
</evidence>
<dbReference type="EMBL" id="CP062983">
    <property type="protein sequence ID" value="QPC85219.1"/>
    <property type="molecule type" value="Genomic_DNA"/>
</dbReference>
<comment type="similarity">
    <text evidence="5">Belongs to the binding-protein-dependent transport system permease family.</text>
</comment>
<evidence type="ECO:0000256" key="3">
    <source>
        <dbReference type="ARBA" id="ARBA00022989"/>
    </source>
</evidence>
<protein>
    <submittedName>
        <fullName evidence="7">ABC transporter permease</fullName>
    </submittedName>
</protein>
<keyword evidence="2 5" id="KW-0812">Transmembrane</keyword>
<dbReference type="GO" id="GO:0005886">
    <property type="term" value="C:plasma membrane"/>
    <property type="evidence" value="ECO:0007669"/>
    <property type="project" value="UniProtKB-SubCell"/>
</dbReference>
<keyword evidence="5" id="KW-0813">Transport</keyword>
<keyword evidence="3 5" id="KW-1133">Transmembrane helix</keyword>
<dbReference type="Gene3D" id="1.10.3720.10">
    <property type="entry name" value="MetI-like"/>
    <property type="match status" value="1"/>
</dbReference>
<reference evidence="7 8" key="1">
    <citation type="submission" date="2020-02" db="EMBL/GenBank/DDBJ databases">
        <authorList>
            <person name="Zheng R.K."/>
            <person name="Sun C.M."/>
        </authorList>
    </citation>
    <scope>NUCLEOTIDE SEQUENCE [LARGE SCALE GENOMIC DNA]</scope>
    <source>
        <strain evidence="8">rifampicinis</strain>
    </source>
</reference>
<feature type="transmembrane region" description="Helical" evidence="5">
    <location>
        <begin position="205"/>
        <end position="227"/>
    </location>
</feature>
<feature type="domain" description="ABC transmembrane type-1" evidence="6">
    <location>
        <begin position="87"/>
        <end position="279"/>
    </location>
</feature>
<dbReference type="CDD" id="cd06261">
    <property type="entry name" value="TM_PBP2"/>
    <property type="match status" value="1"/>
</dbReference>
<dbReference type="Pfam" id="PF00528">
    <property type="entry name" value="BPD_transp_1"/>
    <property type="match status" value="1"/>
</dbReference>
<dbReference type="PROSITE" id="PS50928">
    <property type="entry name" value="ABC_TM1"/>
    <property type="match status" value="1"/>
</dbReference>
<evidence type="ECO:0000313" key="8">
    <source>
        <dbReference type="Proteomes" id="UP000594468"/>
    </source>
</evidence>
<evidence type="ECO:0000313" key="7">
    <source>
        <dbReference type="EMBL" id="QPC85219.1"/>
    </source>
</evidence>
<dbReference type="SUPFAM" id="SSF161098">
    <property type="entry name" value="MetI-like"/>
    <property type="match status" value="1"/>
</dbReference>
<keyword evidence="8" id="KW-1185">Reference proteome</keyword>
<feature type="transmembrane region" description="Helical" evidence="5">
    <location>
        <begin position="91"/>
        <end position="115"/>
    </location>
</feature>
<feature type="transmembrane region" description="Helical" evidence="5">
    <location>
        <begin position="16"/>
        <end position="37"/>
    </location>
</feature>
<dbReference type="PANTHER" id="PTHR42729:SF1">
    <property type="entry name" value="OLIGO_DIPEPTIDE TRANSPORT, PERMEASE PROTEIN (DPPC-2)"/>
    <property type="match status" value="1"/>
</dbReference>
<evidence type="ECO:0000256" key="2">
    <source>
        <dbReference type="ARBA" id="ARBA00022692"/>
    </source>
</evidence>
<dbReference type="AlphaFoldDB" id="A0A7S8EE62"/>
<gene>
    <name evidence="7" type="ORF">G4Y79_16365</name>
</gene>
<dbReference type="PANTHER" id="PTHR42729">
    <property type="entry name" value="OLIGO/DIPEPTIDE TRANSPORT, PERMEASE PROTEIN (DPPC-2)"/>
    <property type="match status" value="1"/>
</dbReference>
<sequence length="295" mass="31775">MGRFNKWDTPWLNPKLITGASMIAVILLVGIIGRFVWDTNLAYTASSPLNLPPVGFVNSRGQEGTWEHPLGTENSGRDMLAVIILGAPNSFLIGIVAATAGMAAGIVLGFTAGFVGGRVDDVIRLLSDVTITIPSLMVLIVIQSVMRQVDITTMALLIAAFAWPSPTRLIRAQVLSMRESGYVQMAKLSGASTFDIMFREMMPNLIPYLFASFIGNATGAILAAVGLETLGLGPQRVPTLGGTIYDAISAAALLRNMWWWWGLPTLLLALMFIGLLLINLGFDEIANPRLRRASS</sequence>
<feature type="transmembrane region" description="Helical" evidence="5">
    <location>
        <begin position="122"/>
        <end position="145"/>
    </location>
</feature>
<comment type="subcellular location">
    <subcellularLocation>
        <location evidence="5">Cell membrane</location>
        <topology evidence="5">Multi-pass membrane protein</topology>
    </subcellularLocation>
    <subcellularLocation>
        <location evidence="1">Membrane</location>
        <topology evidence="1">Multi-pass membrane protein</topology>
    </subcellularLocation>
</comment>